<sequence length="102" mass="11478">MVYCGKASQSCQSCRTRRIKVRSSMSMHVHYYVHTGSIAVAFSCIALPSHQIYVVGNKSEALCQIRTLSCLDCRACASLHTCFHIYISIYNQYTTSPFLSSR</sequence>
<proteinExistence type="predicted"/>
<keyword evidence="2" id="KW-1185">Reference proteome</keyword>
<dbReference type="AlphaFoldDB" id="A0AA40A8U9"/>
<accession>A0AA40A8U9</accession>
<reference evidence="1" key="1">
    <citation type="submission" date="2023-06" db="EMBL/GenBank/DDBJ databases">
        <title>Genome-scale phylogeny and comparative genomics of the fungal order Sordariales.</title>
        <authorList>
            <consortium name="Lawrence Berkeley National Laboratory"/>
            <person name="Hensen N."/>
            <person name="Bonometti L."/>
            <person name="Westerberg I."/>
            <person name="Brannstrom I.O."/>
            <person name="Guillou S."/>
            <person name="Cros-Aarteil S."/>
            <person name="Calhoun S."/>
            <person name="Haridas S."/>
            <person name="Kuo A."/>
            <person name="Mondo S."/>
            <person name="Pangilinan J."/>
            <person name="Riley R."/>
            <person name="Labutti K."/>
            <person name="Andreopoulos B."/>
            <person name="Lipzen A."/>
            <person name="Chen C."/>
            <person name="Yanf M."/>
            <person name="Daum C."/>
            <person name="Ng V."/>
            <person name="Clum A."/>
            <person name="Steindorff A."/>
            <person name="Ohm R."/>
            <person name="Martin F."/>
            <person name="Silar P."/>
            <person name="Natvig D."/>
            <person name="Lalanne C."/>
            <person name="Gautier V."/>
            <person name="Ament-Velasquez S.L."/>
            <person name="Kruys A."/>
            <person name="Hutchinson M.I."/>
            <person name="Powell A.J."/>
            <person name="Barry K."/>
            <person name="Miller A.N."/>
            <person name="Grigoriev I.V."/>
            <person name="Debuchy R."/>
            <person name="Gladieux P."/>
            <person name="Thoren M.H."/>
            <person name="Johannesson H."/>
        </authorList>
    </citation>
    <scope>NUCLEOTIDE SEQUENCE</scope>
    <source>
        <strain evidence="1">SMH4607-1</strain>
    </source>
</reference>
<gene>
    <name evidence="1" type="ORF">B0H67DRAFT_585418</name>
</gene>
<evidence type="ECO:0000313" key="2">
    <source>
        <dbReference type="Proteomes" id="UP001172102"/>
    </source>
</evidence>
<comment type="caution">
    <text evidence="1">The sequence shown here is derived from an EMBL/GenBank/DDBJ whole genome shotgun (WGS) entry which is preliminary data.</text>
</comment>
<name>A0AA40A8U9_9PEZI</name>
<protein>
    <submittedName>
        <fullName evidence="1">Uncharacterized protein</fullName>
    </submittedName>
</protein>
<dbReference type="EMBL" id="JAUKUA010000005">
    <property type="protein sequence ID" value="KAK0711450.1"/>
    <property type="molecule type" value="Genomic_DNA"/>
</dbReference>
<dbReference type="Proteomes" id="UP001172102">
    <property type="component" value="Unassembled WGS sequence"/>
</dbReference>
<evidence type="ECO:0000313" key="1">
    <source>
        <dbReference type="EMBL" id="KAK0711450.1"/>
    </source>
</evidence>
<organism evidence="1 2">
    <name type="scientific">Lasiosphaeris hirsuta</name>
    <dbReference type="NCBI Taxonomy" id="260670"/>
    <lineage>
        <taxon>Eukaryota</taxon>
        <taxon>Fungi</taxon>
        <taxon>Dikarya</taxon>
        <taxon>Ascomycota</taxon>
        <taxon>Pezizomycotina</taxon>
        <taxon>Sordariomycetes</taxon>
        <taxon>Sordariomycetidae</taxon>
        <taxon>Sordariales</taxon>
        <taxon>Lasiosphaeriaceae</taxon>
        <taxon>Lasiosphaeris</taxon>
    </lineage>
</organism>